<evidence type="ECO:0000256" key="1">
    <source>
        <dbReference type="ARBA" id="ARBA00004203"/>
    </source>
</evidence>
<evidence type="ECO:0000256" key="2">
    <source>
        <dbReference type="ARBA" id="ARBA00004418"/>
    </source>
</evidence>
<dbReference type="GO" id="GO:0042597">
    <property type="term" value="C:periplasmic space"/>
    <property type="evidence" value="ECO:0007669"/>
    <property type="project" value="UniProtKB-SubCell"/>
</dbReference>
<gene>
    <name evidence="5" type="ORF">GO986_01230</name>
</gene>
<evidence type="ECO:0000313" key="6">
    <source>
        <dbReference type="Proteomes" id="UP000483286"/>
    </source>
</evidence>
<protein>
    <submittedName>
        <fullName evidence="5">Prepilin-type N-terminal cleavage/methylation domain-containing protein</fullName>
    </submittedName>
</protein>
<dbReference type="InterPro" id="IPR045584">
    <property type="entry name" value="Pilin-like"/>
</dbReference>
<dbReference type="AlphaFoldDB" id="A0A7C9HPI5"/>
<dbReference type="GO" id="GO:0009279">
    <property type="term" value="C:cell outer membrane"/>
    <property type="evidence" value="ECO:0007669"/>
    <property type="project" value="UniProtKB-SubCell"/>
</dbReference>
<sequence length="273" mass="29116">MSSRNHGFTLIELLVAVALALIVLFAASNLLISSSSSATNLQARNDMAQEGQIALNYIAANVREAAYVYPNGTTLNLGGGDTTRRPGGGSWVVGNTNAPILAFIKAPKDVPPSDPCVHPVTGALDNEDACYKFVAYYPVLRSYWVNHISAESQNYPGADPANGDRWLLVEYRRNILANTLPTMANLGILNVASGSGKILLDYVQPAVPNLQPLFTVQADSPQTPGNVRVTMNFSMNRLASGKEVTIPARPSPDPATWTQTLSAAPRNIGTLAP</sequence>
<organism evidence="5 6">
    <name type="scientific">Deinococcus arboris</name>
    <dbReference type="NCBI Taxonomy" id="2682977"/>
    <lineage>
        <taxon>Bacteria</taxon>
        <taxon>Thermotogati</taxon>
        <taxon>Deinococcota</taxon>
        <taxon>Deinococci</taxon>
        <taxon>Deinococcales</taxon>
        <taxon>Deinococcaceae</taxon>
        <taxon>Deinococcus</taxon>
    </lineage>
</organism>
<dbReference type="Pfam" id="PF07963">
    <property type="entry name" value="N_methyl"/>
    <property type="match status" value="1"/>
</dbReference>
<dbReference type="NCBIfam" id="TIGR02532">
    <property type="entry name" value="IV_pilin_GFxxxE"/>
    <property type="match status" value="1"/>
</dbReference>
<accession>A0A7C9HPI5</accession>
<comment type="caution">
    <text evidence="5">The sequence shown here is derived from an EMBL/GenBank/DDBJ whole genome shotgun (WGS) entry which is preliminary data.</text>
</comment>
<comment type="subcellular location">
    <subcellularLocation>
        <location evidence="1">Cell outer membrane</location>
        <topology evidence="1">Single-pass membrane protein</topology>
    </subcellularLocation>
    <subcellularLocation>
        <location evidence="2">Periplasm</location>
    </subcellularLocation>
</comment>
<keyword evidence="3" id="KW-0574">Periplasm</keyword>
<dbReference type="EMBL" id="WQLB01000001">
    <property type="protein sequence ID" value="MVN85389.1"/>
    <property type="molecule type" value="Genomic_DNA"/>
</dbReference>
<reference evidence="5 6" key="1">
    <citation type="submission" date="2019-12" db="EMBL/GenBank/DDBJ databases">
        <title>Deinococcus sp. HMF7620 Genome sequencing and assembly.</title>
        <authorList>
            <person name="Kang H."/>
            <person name="Kim H."/>
            <person name="Joh K."/>
        </authorList>
    </citation>
    <scope>NUCLEOTIDE SEQUENCE [LARGE SCALE GENOMIC DNA]</scope>
    <source>
        <strain evidence="5 6">HMF7620</strain>
    </source>
</reference>
<keyword evidence="4" id="KW-0998">Cell outer membrane</keyword>
<evidence type="ECO:0000256" key="3">
    <source>
        <dbReference type="ARBA" id="ARBA00022764"/>
    </source>
</evidence>
<proteinExistence type="predicted"/>
<dbReference type="InterPro" id="IPR012902">
    <property type="entry name" value="N_methyl_site"/>
</dbReference>
<evidence type="ECO:0000313" key="5">
    <source>
        <dbReference type="EMBL" id="MVN85389.1"/>
    </source>
</evidence>
<keyword evidence="4" id="KW-0472">Membrane</keyword>
<dbReference type="PROSITE" id="PS00409">
    <property type="entry name" value="PROKAR_NTER_METHYL"/>
    <property type="match status" value="1"/>
</dbReference>
<keyword evidence="6" id="KW-1185">Reference proteome</keyword>
<dbReference type="Proteomes" id="UP000483286">
    <property type="component" value="Unassembled WGS sequence"/>
</dbReference>
<evidence type="ECO:0000256" key="4">
    <source>
        <dbReference type="ARBA" id="ARBA00023237"/>
    </source>
</evidence>
<name>A0A7C9HPI5_9DEIO</name>
<dbReference type="RefSeq" id="WP_157457392.1">
    <property type="nucleotide sequence ID" value="NZ_WQLB01000001.1"/>
</dbReference>
<dbReference type="SUPFAM" id="SSF54523">
    <property type="entry name" value="Pili subunits"/>
    <property type="match status" value="1"/>
</dbReference>